<keyword evidence="2 5" id="KW-0812">Transmembrane</keyword>
<accession>A0A7Y6C3A8</accession>
<evidence type="ECO:0000256" key="1">
    <source>
        <dbReference type="ARBA" id="ARBA00004141"/>
    </source>
</evidence>
<dbReference type="Proteomes" id="UP000526125">
    <property type="component" value="Unassembled WGS sequence"/>
</dbReference>
<evidence type="ECO:0000256" key="3">
    <source>
        <dbReference type="ARBA" id="ARBA00022989"/>
    </source>
</evidence>
<gene>
    <name evidence="6" type="ORF">HP552_27690</name>
</gene>
<keyword evidence="3 5" id="KW-1133">Transmembrane helix</keyword>
<comment type="subcellular location">
    <subcellularLocation>
        <location evidence="1">Membrane</location>
        <topology evidence="1">Multi-pass membrane protein</topology>
    </subcellularLocation>
</comment>
<keyword evidence="4 5" id="KW-0472">Membrane</keyword>
<name>A0A7Y6C3A8_9BACL</name>
<evidence type="ECO:0000256" key="4">
    <source>
        <dbReference type="ARBA" id="ARBA00023136"/>
    </source>
</evidence>
<dbReference type="EMBL" id="JABMCB010000202">
    <property type="protein sequence ID" value="NUU78995.1"/>
    <property type="molecule type" value="Genomic_DNA"/>
</dbReference>
<evidence type="ECO:0000313" key="6">
    <source>
        <dbReference type="EMBL" id="NUU78995.1"/>
    </source>
</evidence>
<evidence type="ECO:0000256" key="2">
    <source>
        <dbReference type="ARBA" id="ARBA00022692"/>
    </source>
</evidence>
<dbReference type="RefSeq" id="WP_175398591.1">
    <property type="nucleotide sequence ID" value="NZ_JABMCB010000202.1"/>
</dbReference>
<feature type="transmembrane region" description="Helical" evidence="5">
    <location>
        <begin position="93"/>
        <end position="111"/>
    </location>
</feature>
<dbReference type="Pfam" id="PF13564">
    <property type="entry name" value="DoxX_2"/>
    <property type="match status" value="1"/>
</dbReference>
<feature type="transmembrane region" description="Helical" evidence="5">
    <location>
        <begin position="42"/>
        <end position="73"/>
    </location>
</feature>
<organism evidence="6 7">
    <name type="scientific">Paenibacillus xylanilyticus</name>
    <dbReference type="NCBI Taxonomy" id="248903"/>
    <lineage>
        <taxon>Bacteria</taxon>
        <taxon>Bacillati</taxon>
        <taxon>Bacillota</taxon>
        <taxon>Bacilli</taxon>
        <taxon>Bacillales</taxon>
        <taxon>Paenibacillaceae</taxon>
        <taxon>Paenibacillus</taxon>
    </lineage>
</organism>
<protein>
    <submittedName>
        <fullName evidence="6">DoxX family protein</fullName>
    </submittedName>
</protein>
<sequence>MILIIIQILLALMFLVAGIPKFSSYQHVEGFKTYGYPQWFRIFTGVVQVITALLLIIGIFSDGLAAVAGALVVATMLGAIFTHIKMKDRFKNMVLPIMLLLLGGIVVWQNLI</sequence>
<dbReference type="GO" id="GO:0016020">
    <property type="term" value="C:membrane"/>
    <property type="evidence" value="ECO:0007669"/>
    <property type="project" value="UniProtKB-SubCell"/>
</dbReference>
<proteinExistence type="predicted"/>
<reference evidence="6 7" key="1">
    <citation type="submission" date="2020-05" db="EMBL/GenBank/DDBJ databases">
        <title>Genome Sequencing of Type Strains.</title>
        <authorList>
            <person name="Lemaire J.F."/>
            <person name="Inderbitzin P."/>
            <person name="Gregorio O.A."/>
            <person name="Collins S.B."/>
            <person name="Wespe N."/>
            <person name="Knight-Connoni V."/>
        </authorList>
    </citation>
    <scope>NUCLEOTIDE SEQUENCE [LARGE SCALE GENOMIC DNA]</scope>
    <source>
        <strain evidence="6 7">LMG 21957</strain>
    </source>
</reference>
<comment type="caution">
    <text evidence="6">The sequence shown here is derived from an EMBL/GenBank/DDBJ whole genome shotgun (WGS) entry which is preliminary data.</text>
</comment>
<evidence type="ECO:0000313" key="7">
    <source>
        <dbReference type="Proteomes" id="UP000526125"/>
    </source>
</evidence>
<dbReference type="AlphaFoldDB" id="A0A7Y6C3A8"/>
<keyword evidence="7" id="KW-1185">Reference proteome</keyword>
<dbReference type="InterPro" id="IPR032808">
    <property type="entry name" value="DoxX"/>
</dbReference>
<evidence type="ECO:0000256" key="5">
    <source>
        <dbReference type="SAM" id="Phobius"/>
    </source>
</evidence>